<accession>A0A0E2BIE5</accession>
<protein>
    <submittedName>
        <fullName evidence="1">Uncharacterized protein</fullName>
    </submittedName>
</protein>
<gene>
    <name evidence="1" type="ORF">LEP1GSC179_1611</name>
</gene>
<sequence>MICRKRAISYKNLIYRSLSLDFIEILIRKINKPQSFGIDFEMKYSASSAEHSSGTVPIRTQIPIFKRW</sequence>
<keyword evidence="2" id="KW-1185">Reference proteome</keyword>
<proteinExistence type="predicted"/>
<dbReference type="AlphaFoldDB" id="A0A0E2BIE5"/>
<evidence type="ECO:0000313" key="2">
    <source>
        <dbReference type="Proteomes" id="UP000006329"/>
    </source>
</evidence>
<dbReference type="RefSeq" id="WP_004475545.1">
    <property type="nucleotide sequence ID" value="NZ_AHON02000027.1"/>
</dbReference>
<name>A0A0E2BIE5_9LEPT</name>
<dbReference type="Proteomes" id="UP000006329">
    <property type="component" value="Unassembled WGS sequence"/>
</dbReference>
<organism evidence="1 2">
    <name type="scientific">Leptospira santarosai str. MOR084</name>
    <dbReference type="NCBI Taxonomy" id="1049984"/>
    <lineage>
        <taxon>Bacteria</taxon>
        <taxon>Pseudomonadati</taxon>
        <taxon>Spirochaetota</taxon>
        <taxon>Spirochaetia</taxon>
        <taxon>Leptospirales</taxon>
        <taxon>Leptospiraceae</taxon>
        <taxon>Leptospira</taxon>
    </lineage>
</organism>
<evidence type="ECO:0000313" key="1">
    <source>
        <dbReference type="EMBL" id="EKO34696.1"/>
    </source>
</evidence>
<reference evidence="1" key="1">
    <citation type="submission" date="2012-10" db="EMBL/GenBank/DDBJ databases">
        <authorList>
            <person name="Harkins D.M."/>
            <person name="Durkin A.S."/>
            <person name="Brinkac L.M."/>
            <person name="Haft D.H."/>
            <person name="Selengut J.D."/>
            <person name="Sanka R."/>
            <person name="DePew J."/>
            <person name="Purushe J."/>
            <person name="Matthias M.A."/>
            <person name="Vinetz J.M."/>
            <person name="Sutton G.G."/>
            <person name="Nierman W.C."/>
            <person name="Fouts D.E."/>
        </authorList>
    </citation>
    <scope>NUCLEOTIDE SEQUENCE [LARGE SCALE GENOMIC DNA]</scope>
    <source>
        <strain evidence="1">MOR084</strain>
    </source>
</reference>
<comment type="caution">
    <text evidence="1">The sequence shown here is derived from an EMBL/GenBank/DDBJ whole genome shotgun (WGS) entry which is preliminary data.</text>
</comment>
<dbReference type="EMBL" id="AHON02000027">
    <property type="protein sequence ID" value="EKO34696.1"/>
    <property type="molecule type" value="Genomic_DNA"/>
</dbReference>